<evidence type="ECO:0000313" key="3">
    <source>
        <dbReference type="Proteomes" id="UP001596496"/>
    </source>
</evidence>
<name>A0ABW2PG44_9ACTN</name>
<reference evidence="3" key="1">
    <citation type="journal article" date="2019" name="Int. J. Syst. Evol. Microbiol.">
        <title>The Global Catalogue of Microorganisms (GCM) 10K type strain sequencing project: providing services to taxonomists for standard genome sequencing and annotation.</title>
        <authorList>
            <consortium name="The Broad Institute Genomics Platform"/>
            <consortium name="The Broad Institute Genome Sequencing Center for Infectious Disease"/>
            <person name="Wu L."/>
            <person name="Ma J."/>
        </authorList>
    </citation>
    <scope>NUCLEOTIDE SEQUENCE [LARGE SCALE GENOMIC DNA]</scope>
    <source>
        <strain evidence="3">CECT 7649</strain>
    </source>
</reference>
<dbReference type="InterPro" id="IPR011990">
    <property type="entry name" value="TPR-like_helical_dom_sf"/>
</dbReference>
<dbReference type="RefSeq" id="WP_380832472.1">
    <property type="nucleotide sequence ID" value="NZ_JBHTCG010000062.1"/>
</dbReference>
<organism evidence="2 3">
    <name type="scientific">Sphaerisporangium rhizosphaerae</name>
    <dbReference type="NCBI Taxonomy" id="2269375"/>
    <lineage>
        <taxon>Bacteria</taxon>
        <taxon>Bacillati</taxon>
        <taxon>Actinomycetota</taxon>
        <taxon>Actinomycetes</taxon>
        <taxon>Streptosporangiales</taxon>
        <taxon>Streptosporangiaceae</taxon>
        <taxon>Sphaerisporangium</taxon>
    </lineage>
</organism>
<dbReference type="InterPro" id="IPR025296">
    <property type="entry name" value="DUF4158"/>
</dbReference>
<dbReference type="Proteomes" id="UP001596496">
    <property type="component" value="Unassembled WGS sequence"/>
</dbReference>
<gene>
    <name evidence="2" type="ORF">ACFQSB_39635</name>
</gene>
<accession>A0ABW2PG44</accession>
<dbReference type="Pfam" id="PF13700">
    <property type="entry name" value="DUF4158"/>
    <property type="match status" value="1"/>
</dbReference>
<sequence>MVEHWTRLRDEQDLLMGKRGVTRLGFALLLKYYTCFGRFPRGRSESPDEAVEHVARQARVPAAVLGVDYPDTLNTQRNLALWQKTQRRYRHAAK</sequence>
<evidence type="ECO:0000313" key="2">
    <source>
        <dbReference type="EMBL" id="MFC7388374.1"/>
    </source>
</evidence>
<evidence type="ECO:0000259" key="1">
    <source>
        <dbReference type="Pfam" id="PF13700"/>
    </source>
</evidence>
<feature type="domain" description="DUF4158" evidence="1">
    <location>
        <begin position="4"/>
        <end position="80"/>
    </location>
</feature>
<dbReference type="Gene3D" id="1.25.40.10">
    <property type="entry name" value="Tetratricopeptide repeat domain"/>
    <property type="match status" value="1"/>
</dbReference>
<keyword evidence="3" id="KW-1185">Reference proteome</keyword>
<protein>
    <submittedName>
        <fullName evidence="2">DUF4158 domain-containing protein</fullName>
    </submittedName>
</protein>
<comment type="caution">
    <text evidence="2">The sequence shown here is derived from an EMBL/GenBank/DDBJ whole genome shotgun (WGS) entry which is preliminary data.</text>
</comment>
<dbReference type="EMBL" id="JBHTCG010000062">
    <property type="protein sequence ID" value="MFC7388374.1"/>
    <property type="molecule type" value="Genomic_DNA"/>
</dbReference>
<proteinExistence type="predicted"/>